<evidence type="ECO:0000313" key="3">
    <source>
        <dbReference type="EMBL" id="KAK9838675.1"/>
    </source>
</evidence>
<evidence type="ECO:0000256" key="2">
    <source>
        <dbReference type="SAM" id="Phobius"/>
    </source>
</evidence>
<dbReference type="AlphaFoldDB" id="A0AAW1RY40"/>
<feature type="region of interest" description="Disordered" evidence="1">
    <location>
        <begin position="1"/>
        <end position="23"/>
    </location>
</feature>
<gene>
    <name evidence="3" type="ORF">WJX74_001111</name>
</gene>
<name>A0AAW1RY40_9CHLO</name>
<organism evidence="3 4">
    <name type="scientific">Apatococcus lobatus</name>
    <dbReference type="NCBI Taxonomy" id="904363"/>
    <lineage>
        <taxon>Eukaryota</taxon>
        <taxon>Viridiplantae</taxon>
        <taxon>Chlorophyta</taxon>
        <taxon>core chlorophytes</taxon>
        <taxon>Trebouxiophyceae</taxon>
        <taxon>Chlorellales</taxon>
        <taxon>Chlorellaceae</taxon>
        <taxon>Apatococcus</taxon>
    </lineage>
</organism>
<reference evidence="3 4" key="1">
    <citation type="journal article" date="2024" name="Nat. Commun.">
        <title>Phylogenomics reveals the evolutionary origins of lichenization in chlorophyte algae.</title>
        <authorList>
            <person name="Puginier C."/>
            <person name="Libourel C."/>
            <person name="Otte J."/>
            <person name="Skaloud P."/>
            <person name="Haon M."/>
            <person name="Grisel S."/>
            <person name="Petersen M."/>
            <person name="Berrin J.G."/>
            <person name="Delaux P.M."/>
            <person name="Dal Grande F."/>
            <person name="Keller J."/>
        </authorList>
    </citation>
    <scope>NUCLEOTIDE SEQUENCE [LARGE SCALE GENOMIC DNA]</scope>
    <source>
        <strain evidence="3 4">SAG 2145</strain>
    </source>
</reference>
<dbReference type="Proteomes" id="UP001438707">
    <property type="component" value="Unassembled WGS sequence"/>
</dbReference>
<sequence length="261" mass="28247">MTCRLHSVGPPAEGDHPCTDKTDAAADQAPKAALGVGIWTIAHEQALQKQVAAAGRLAAPRTTLQPWTMELQNKLEGPITHDQKLQRLLDLMLRPGLFETFASAPSQWIETAGALEQEPLVITATSIEGAVVCNLARSTSLAAANMGGKAFHALQHVYLLLLTLRRSLGQGAGRQSKGVLINFVAYYIAGLSSGLLLVCRLHWEVEGLVGGLILGTFIHAVCYIYLVYCLNWQQEFILALDGKEIPEVQTRLTLVMMPAIS</sequence>
<evidence type="ECO:0008006" key="5">
    <source>
        <dbReference type="Google" id="ProtNLM"/>
    </source>
</evidence>
<feature type="transmembrane region" description="Helical" evidence="2">
    <location>
        <begin position="184"/>
        <end position="203"/>
    </location>
</feature>
<feature type="transmembrane region" description="Helical" evidence="2">
    <location>
        <begin position="209"/>
        <end position="230"/>
    </location>
</feature>
<keyword evidence="2" id="KW-0472">Membrane</keyword>
<keyword evidence="4" id="KW-1185">Reference proteome</keyword>
<feature type="compositionally biased region" description="Basic and acidic residues" evidence="1">
    <location>
        <begin position="13"/>
        <end position="23"/>
    </location>
</feature>
<proteinExistence type="predicted"/>
<keyword evidence="2" id="KW-0812">Transmembrane</keyword>
<comment type="caution">
    <text evidence="3">The sequence shown here is derived from an EMBL/GenBank/DDBJ whole genome shotgun (WGS) entry which is preliminary data.</text>
</comment>
<keyword evidence="2" id="KW-1133">Transmembrane helix</keyword>
<accession>A0AAW1RY40</accession>
<dbReference type="EMBL" id="JALJOS010000005">
    <property type="protein sequence ID" value="KAK9838675.1"/>
    <property type="molecule type" value="Genomic_DNA"/>
</dbReference>
<evidence type="ECO:0000313" key="4">
    <source>
        <dbReference type="Proteomes" id="UP001438707"/>
    </source>
</evidence>
<protein>
    <recommendedName>
        <fullName evidence="5">Dolichyldiphosphatase</fullName>
    </recommendedName>
</protein>
<evidence type="ECO:0000256" key="1">
    <source>
        <dbReference type="SAM" id="MobiDB-lite"/>
    </source>
</evidence>